<accession>A0AA38IDN9</accession>
<comment type="caution">
    <text evidence="2">The sequence shown here is derived from an EMBL/GenBank/DDBJ whole genome shotgun (WGS) entry which is preliminary data.</text>
</comment>
<evidence type="ECO:0000313" key="3">
    <source>
        <dbReference type="Proteomes" id="UP001168821"/>
    </source>
</evidence>
<name>A0AA38IDN9_9CUCU</name>
<feature type="compositionally biased region" description="Basic and acidic residues" evidence="1">
    <location>
        <begin position="63"/>
        <end position="76"/>
    </location>
</feature>
<reference evidence="2" key="1">
    <citation type="journal article" date="2023" name="G3 (Bethesda)">
        <title>Whole genome assemblies of Zophobas morio and Tenebrio molitor.</title>
        <authorList>
            <person name="Kaur S."/>
            <person name="Stinson S.A."/>
            <person name="diCenzo G.C."/>
        </authorList>
    </citation>
    <scope>NUCLEOTIDE SEQUENCE</scope>
    <source>
        <strain evidence="2">QUZm001</strain>
    </source>
</reference>
<feature type="region of interest" description="Disordered" evidence="1">
    <location>
        <begin position="1"/>
        <end position="97"/>
    </location>
</feature>
<gene>
    <name evidence="2" type="ORF">Zmor_012543</name>
</gene>
<dbReference type="AlphaFoldDB" id="A0AA38IDN9"/>
<organism evidence="2 3">
    <name type="scientific">Zophobas morio</name>
    <dbReference type="NCBI Taxonomy" id="2755281"/>
    <lineage>
        <taxon>Eukaryota</taxon>
        <taxon>Metazoa</taxon>
        <taxon>Ecdysozoa</taxon>
        <taxon>Arthropoda</taxon>
        <taxon>Hexapoda</taxon>
        <taxon>Insecta</taxon>
        <taxon>Pterygota</taxon>
        <taxon>Neoptera</taxon>
        <taxon>Endopterygota</taxon>
        <taxon>Coleoptera</taxon>
        <taxon>Polyphaga</taxon>
        <taxon>Cucujiformia</taxon>
        <taxon>Tenebrionidae</taxon>
        <taxon>Zophobas</taxon>
    </lineage>
</organism>
<feature type="region of interest" description="Disordered" evidence="1">
    <location>
        <begin position="155"/>
        <end position="183"/>
    </location>
</feature>
<proteinExistence type="predicted"/>
<dbReference type="Proteomes" id="UP001168821">
    <property type="component" value="Unassembled WGS sequence"/>
</dbReference>
<sequence length="183" mass="20256">MNGPLPLHRARNGPPRLAPNAEPTPRPKSRLSDKARRHPIVMTTYELAPRRQQQSQDCVRGADQYRQDRIARDGRRSSRSPGGGGGPREGRSRDDANAPWAQGCVWIGGGVGAGSRIFDFRGRYSRWVIFGRDAGTRNSGGRVALNSRWRHEMRLQENGGPAAGGSARRRESFSTSVNKNQSR</sequence>
<dbReference type="EMBL" id="JALNTZ010000004">
    <property type="protein sequence ID" value="KAJ3653283.1"/>
    <property type="molecule type" value="Genomic_DNA"/>
</dbReference>
<evidence type="ECO:0000313" key="2">
    <source>
        <dbReference type="EMBL" id="KAJ3653283.1"/>
    </source>
</evidence>
<keyword evidence="3" id="KW-1185">Reference proteome</keyword>
<evidence type="ECO:0000256" key="1">
    <source>
        <dbReference type="SAM" id="MobiDB-lite"/>
    </source>
</evidence>
<protein>
    <submittedName>
        <fullName evidence="2">Uncharacterized protein</fullName>
    </submittedName>
</protein>
<feature type="compositionally biased region" description="Polar residues" evidence="1">
    <location>
        <begin position="173"/>
        <end position="183"/>
    </location>
</feature>